<feature type="region of interest" description="Disordered" evidence="6">
    <location>
        <begin position="389"/>
        <end position="421"/>
    </location>
</feature>
<evidence type="ECO:0000256" key="4">
    <source>
        <dbReference type="ARBA" id="ARBA00023136"/>
    </source>
</evidence>
<evidence type="ECO:0000259" key="9">
    <source>
        <dbReference type="Pfam" id="PF22770"/>
    </source>
</evidence>
<dbReference type="InterPro" id="IPR018000">
    <property type="entry name" value="Neurotransmitter_ion_chnl_CS"/>
</dbReference>
<evidence type="ECO:0000256" key="1">
    <source>
        <dbReference type="ARBA" id="ARBA00004123"/>
    </source>
</evidence>
<dbReference type="AlphaFoldDB" id="A0A2N9FV63"/>
<feature type="compositionally biased region" description="Basic and acidic residues" evidence="6">
    <location>
        <begin position="473"/>
        <end position="483"/>
    </location>
</feature>
<feature type="domain" description="POP1 C-terminal" evidence="9">
    <location>
        <begin position="1152"/>
        <end position="1241"/>
    </location>
</feature>
<dbReference type="Pfam" id="PF22770">
    <property type="entry name" value="POP1_C"/>
    <property type="match status" value="1"/>
</dbReference>
<dbReference type="GO" id="GO:0000172">
    <property type="term" value="C:ribonuclease MRP complex"/>
    <property type="evidence" value="ECO:0007669"/>
    <property type="project" value="InterPro"/>
</dbReference>
<evidence type="ECO:0000259" key="8">
    <source>
        <dbReference type="Pfam" id="PF08170"/>
    </source>
</evidence>
<dbReference type="PANTHER" id="PTHR22731">
    <property type="entry name" value="RIBONUCLEASES P/MRP PROTEIN SUBUNIT POP1"/>
    <property type="match status" value="1"/>
</dbReference>
<feature type="region of interest" description="Disordered" evidence="6">
    <location>
        <begin position="157"/>
        <end position="237"/>
    </location>
</feature>
<dbReference type="GO" id="GO:0001682">
    <property type="term" value="P:tRNA 5'-leader removal"/>
    <property type="evidence" value="ECO:0007669"/>
    <property type="project" value="InterPro"/>
</dbReference>
<dbReference type="Pfam" id="PF06978">
    <property type="entry name" value="POP1_N"/>
    <property type="match status" value="1"/>
</dbReference>
<evidence type="ECO:0008006" key="11">
    <source>
        <dbReference type="Google" id="ProtNLM"/>
    </source>
</evidence>
<organism evidence="10">
    <name type="scientific">Fagus sylvatica</name>
    <name type="common">Beechnut</name>
    <dbReference type="NCBI Taxonomy" id="28930"/>
    <lineage>
        <taxon>Eukaryota</taxon>
        <taxon>Viridiplantae</taxon>
        <taxon>Streptophyta</taxon>
        <taxon>Embryophyta</taxon>
        <taxon>Tracheophyta</taxon>
        <taxon>Spermatophyta</taxon>
        <taxon>Magnoliopsida</taxon>
        <taxon>eudicotyledons</taxon>
        <taxon>Gunneridae</taxon>
        <taxon>Pentapetalae</taxon>
        <taxon>rosids</taxon>
        <taxon>fabids</taxon>
        <taxon>Fagales</taxon>
        <taxon>Fagaceae</taxon>
        <taxon>Fagus</taxon>
    </lineage>
</organism>
<dbReference type="GO" id="GO:0005655">
    <property type="term" value="C:nucleolar ribonuclease P complex"/>
    <property type="evidence" value="ECO:0007669"/>
    <property type="project" value="InterPro"/>
</dbReference>
<comment type="subcellular location">
    <subcellularLocation>
        <location evidence="2">Membrane</location>
    </subcellularLocation>
    <subcellularLocation>
        <location evidence="1">Nucleus</location>
    </subcellularLocation>
</comment>
<name>A0A2N9FV63_FAGSY</name>
<feature type="domain" description="POPLD" evidence="8">
    <location>
        <begin position="899"/>
        <end position="975"/>
    </location>
</feature>
<keyword evidence="5" id="KW-0539">Nucleus</keyword>
<feature type="domain" description="Pop1 N-terminal" evidence="7">
    <location>
        <begin position="435"/>
        <end position="569"/>
    </location>
</feature>
<proteinExistence type="predicted"/>
<dbReference type="InterPro" id="IPR009723">
    <property type="entry name" value="Pop1_N"/>
</dbReference>
<sequence length="1252" mass="139124">MACRRNSPPPHAAASPTTVSWPPTTLLILPAVDGSSRQSLGGEGCGGGGFRRRVLAAAISFSFGLFWFGFDNDGGDENDFEQVWFWVSTTVGLTLVWLQQLRWYCYGGNGLSRRLSLSSQAATATATATATSTAVCSQFCPSPLRITLKLKSSPFPTLPYHEPSPTPTPTPPSQKPPSTKPKIPIHASSVISDSRSLSGGSDPSKSNPRSKNTGLSRTGHLGGSSGPRSRWPTTSGKRSCHSMLHMDGFMITRYPLLIRACAVSHGFGWNLPQRFAAGPKVGLHILAFQCRICVELLSHITMANQTFSYPAIPRSLFKAQPNLHSNPWKLVATPTTAHADIIPSLTAFSLSHTHDTSESLDSLSSSTSSLTTQKITKAEGINLKCTMASEGTKRSQPSTPKTVLPPRKINLQKFRESRGPEVEALHSIISGRLNNDFRSRRNKRRRTTSYDDQIAKKNKKRRRRNETNASLEKNQEEKKEVKAVPRRIRRRIELRMNKEKAFSTSGDGTKRLRTHVWHAKRFAMSKLWGFYLPLGLLGRGRGSRALLKWFKQGVLVHDASYHVAVQLEGPEDSLISVLKMLTVPSPSDLSENSSRSVISGATYGSAMLHRVGASLSQPIAPVTYMWRPVCQQNRDSDSMDHSGDGCDNPENIEGCSSFRQMWVWIHASAFSEGFDALKFACQKEMDERGILINCFSLEGQLAKLEVLGVKAFQQLQKILHPVACSSEKSWQLKKHSAVESDHDFQLKKSSVLENEEDFCSHAILSLRVKDPRIMPEKSFADVPESLSTGMLGVSEAEAKEDVALAGIQDKNKELLFSFGSKPRGNSTIYDNKDLWDRSGGSPPVEESVLCMEKHSLRMDKFCIDAPNSGMLNNSTKVQCSRSCPIVLLKNNNQKGSLIGWSIVLPLSWVKVFWAPLVSKGAHAIGLREKHWVACEMGMPFFPLDFPDCNAYSFYMATEAAVSNEKVERCPPDVRPWRVPIPPPWDTIRHAFNEGPTRVGNSQIYNEKEMVNGNSLSNSDSGNCSTSSFVHCGNPFDGVVARTHFVLTDFLREIQGDHLFLFSQPPDKKTSIFKLLKDESKFGPSMNGVAHFSYGRKLCFLRILLHAYKEGVFEEGAVVCAPQLTDISLLVSRLGTDEGGLQMPQSAVRSYFKEQSAAKWELHIPEDAIARESHRWPIGFVTTGFVRGSKKPVAEAICEAVCLARLREEQWNNMSRKRRKEIYVLVRNLRSSSYRLALATIVLEQQEEDVEFM</sequence>
<feature type="compositionally biased region" description="Pro residues" evidence="6">
    <location>
        <begin position="162"/>
        <end position="179"/>
    </location>
</feature>
<keyword evidence="4" id="KW-0472">Membrane</keyword>
<feature type="compositionally biased region" description="Polar residues" evidence="6">
    <location>
        <begin position="189"/>
        <end position="216"/>
    </location>
</feature>
<evidence type="ECO:0000256" key="3">
    <source>
        <dbReference type="ARBA" id="ARBA00022694"/>
    </source>
</evidence>
<dbReference type="PROSITE" id="PS00236">
    <property type="entry name" value="NEUROTR_ION_CHANNEL"/>
    <property type="match status" value="1"/>
</dbReference>
<reference evidence="10" key="1">
    <citation type="submission" date="2018-02" db="EMBL/GenBank/DDBJ databases">
        <authorList>
            <person name="Cohen D.B."/>
            <person name="Kent A.D."/>
        </authorList>
    </citation>
    <scope>NUCLEOTIDE SEQUENCE</scope>
</reference>
<dbReference type="InterPro" id="IPR055079">
    <property type="entry name" value="POP1_C"/>
</dbReference>
<evidence type="ECO:0000256" key="5">
    <source>
        <dbReference type="ARBA" id="ARBA00023242"/>
    </source>
</evidence>
<evidence type="ECO:0000256" key="2">
    <source>
        <dbReference type="ARBA" id="ARBA00004370"/>
    </source>
</evidence>
<evidence type="ECO:0000313" key="10">
    <source>
        <dbReference type="EMBL" id="SPC90664.1"/>
    </source>
</evidence>
<dbReference type="GO" id="GO:0016020">
    <property type="term" value="C:membrane"/>
    <property type="evidence" value="ECO:0007669"/>
    <property type="project" value="UniProtKB-SubCell"/>
</dbReference>
<evidence type="ECO:0000256" key="6">
    <source>
        <dbReference type="SAM" id="MobiDB-lite"/>
    </source>
</evidence>
<protein>
    <recommendedName>
        <fullName evidence="11">Pop1 N-terminal domain-containing protein</fullName>
    </recommendedName>
</protein>
<gene>
    <name evidence="10" type="ORF">FSB_LOCUS18546</name>
</gene>
<dbReference type="InterPro" id="IPR012590">
    <property type="entry name" value="POPLD_dom"/>
</dbReference>
<feature type="region of interest" description="Disordered" evidence="6">
    <location>
        <begin position="436"/>
        <end position="484"/>
    </location>
</feature>
<dbReference type="InterPro" id="IPR039182">
    <property type="entry name" value="Pop1"/>
</dbReference>
<dbReference type="EMBL" id="OIVN01001168">
    <property type="protein sequence ID" value="SPC90664.1"/>
    <property type="molecule type" value="Genomic_DNA"/>
</dbReference>
<evidence type="ECO:0000259" key="7">
    <source>
        <dbReference type="Pfam" id="PF06978"/>
    </source>
</evidence>
<keyword evidence="3" id="KW-0819">tRNA processing</keyword>
<accession>A0A2N9FV63</accession>
<dbReference type="PANTHER" id="PTHR22731:SF3">
    <property type="entry name" value="RIBONUCLEASES P_MRP PROTEIN SUBUNIT POP1"/>
    <property type="match status" value="1"/>
</dbReference>
<dbReference type="Pfam" id="PF08170">
    <property type="entry name" value="POPLD"/>
    <property type="match status" value="1"/>
</dbReference>